<comment type="similarity">
    <text evidence="1">Belongs to the HMG-CoA lyase family.</text>
</comment>
<dbReference type="AlphaFoldDB" id="A0A382YC97"/>
<dbReference type="GO" id="GO:0046951">
    <property type="term" value="P:ketone body biosynthetic process"/>
    <property type="evidence" value="ECO:0007669"/>
    <property type="project" value="TreeGrafter"/>
</dbReference>
<proteinExistence type="inferred from homology"/>
<dbReference type="GO" id="GO:0006552">
    <property type="term" value="P:L-leucine catabolic process"/>
    <property type="evidence" value="ECO:0007669"/>
    <property type="project" value="TreeGrafter"/>
</dbReference>
<accession>A0A382YC97</accession>
<keyword evidence="2" id="KW-0479">Metal-binding</keyword>
<sequence>MSDVLIYEVGARDGLQNEAIPMDTKQKIKLINMLSDTGLKNVESAAFVSPKWVPAMADSKEVMDSIFRKKGVNYPVLAMNMRGLEGAISVGADTVCIGTAPSEMFCKKNTNCTIKESLERAENIAKIALEEGMKVRGYVSCVIYCPYEKDTDPISVAK</sequence>
<evidence type="ECO:0000256" key="2">
    <source>
        <dbReference type="ARBA" id="ARBA00022723"/>
    </source>
</evidence>
<evidence type="ECO:0000313" key="5">
    <source>
        <dbReference type="EMBL" id="SVD80720.1"/>
    </source>
</evidence>
<dbReference type="SUPFAM" id="SSF51569">
    <property type="entry name" value="Aldolase"/>
    <property type="match status" value="1"/>
</dbReference>
<evidence type="ECO:0000256" key="1">
    <source>
        <dbReference type="ARBA" id="ARBA00009405"/>
    </source>
</evidence>
<name>A0A382YC97_9ZZZZ</name>
<dbReference type="InterPro" id="IPR000891">
    <property type="entry name" value="PYR_CT"/>
</dbReference>
<protein>
    <recommendedName>
        <fullName evidence="4">Pyruvate carboxyltransferase domain-containing protein</fullName>
    </recommendedName>
</protein>
<feature type="non-terminal residue" evidence="5">
    <location>
        <position position="158"/>
    </location>
</feature>
<gene>
    <name evidence="5" type="ORF">METZ01_LOCUS433574</name>
</gene>
<dbReference type="EMBL" id="UINC01174541">
    <property type="protein sequence ID" value="SVD80720.1"/>
    <property type="molecule type" value="Genomic_DNA"/>
</dbReference>
<feature type="domain" description="Pyruvate carboxyltransferase" evidence="4">
    <location>
        <begin position="5"/>
        <end position="156"/>
    </location>
</feature>
<evidence type="ECO:0000259" key="4">
    <source>
        <dbReference type="Pfam" id="PF00682"/>
    </source>
</evidence>
<reference evidence="5" key="1">
    <citation type="submission" date="2018-05" db="EMBL/GenBank/DDBJ databases">
        <authorList>
            <person name="Lanie J.A."/>
            <person name="Ng W.-L."/>
            <person name="Kazmierczak K.M."/>
            <person name="Andrzejewski T.M."/>
            <person name="Davidsen T.M."/>
            <person name="Wayne K.J."/>
            <person name="Tettelin H."/>
            <person name="Glass J.I."/>
            <person name="Rusch D."/>
            <person name="Podicherti R."/>
            <person name="Tsui H.-C.T."/>
            <person name="Winkler M.E."/>
        </authorList>
    </citation>
    <scope>NUCLEOTIDE SEQUENCE</scope>
</reference>
<organism evidence="5">
    <name type="scientific">marine metagenome</name>
    <dbReference type="NCBI Taxonomy" id="408172"/>
    <lineage>
        <taxon>unclassified sequences</taxon>
        <taxon>metagenomes</taxon>
        <taxon>ecological metagenomes</taxon>
    </lineage>
</organism>
<dbReference type="Gene3D" id="3.20.20.70">
    <property type="entry name" value="Aldolase class I"/>
    <property type="match status" value="1"/>
</dbReference>
<dbReference type="GO" id="GO:0004419">
    <property type="term" value="F:hydroxymethylglutaryl-CoA lyase activity"/>
    <property type="evidence" value="ECO:0007669"/>
    <property type="project" value="TreeGrafter"/>
</dbReference>
<dbReference type="Pfam" id="PF00682">
    <property type="entry name" value="HMGL-like"/>
    <property type="match status" value="1"/>
</dbReference>
<dbReference type="InterPro" id="IPR043594">
    <property type="entry name" value="HMGL"/>
</dbReference>
<dbReference type="GO" id="GO:0046872">
    <property type="term" value="F:metal ion binding"/>
    <property type="evidence" value="ECO:0007669"/>
    <property type="project" value="UniProtKB-KW"/>
</dbReference>
<dbReference type="InterPro" id="IPR013785">
    <property type="entry name" value="Aldolase_TIM"/>
</dbReference>
<dbReference type="PANTHER" id="PTHR42738">
    <property type="entry name" value="HYDROXYMETHYLGLUTARYL-COA LYASE"/>
    <property type="match status" value="1"/>
</dbReference>
<keyword evidence="3" id="KW-0456">Lyase</keyword>
<dbReference type="PANTHER" id="PTHR42738:SF7">
    <property type="entry name" value="HYDROXYMETHYLGLUTARYL-COA LYASE"/>
    <property type="match status" value="1"/>
</dbReference>
<evidence type="ECO:0000256" key="3">
    <source>
        <dbReference type="ARBA" id="ARBA00023239"/>
    </source>
</evidence>